<feature type="transmembrane region" description="Helical" evidence="2">
    <location>
        <begin position="1454"/>
        <end position="1476"/>
    </location>
</feature>
<keyword evidence="2" id="KW-0472">Membrane</keyword>
<feature type="compositionally biased region" description="Acidic residues" evidence="1">
    <location>
        <begin position="346"/>
        <end position="362"/>
    </location>
</feature>
<feature type="region of interest" description="Disordered" evidence="1">
    <location>
        <begin position="880"/>
        <end position="910"/>
    </location>
</feature>
<evidence type="ECO:0000256" key="1">
    <source>
        <dbReference type="SAM" id="MobiDB-lite"/>
    </source>
</evidence>
<evidence type="ECO:0000256" key="2">
    <source>
        <dbReference type="SAM" id="Phobius"/>
    </source>
</evidence>
<feature type="region of interest" description="Disordered" evidence="1">
    <location>
        <begin position="20"/>
        <end position="56"/>
    </location>
</feature>
<keyword evidence="2" id="KW-1133">Transmembrane helix</keyword>
<feature type="compositionally biased region" description="Basic and acidic residues" evidence="1">
    <location>
        <begin position="546"/>
        <end position="572"/>
    </location>
</feature>
<feature type="region of interest" description="Disordered" evidence="1">
    <location>
        <begin position="346"/>
        <end position="578"/>
    </location>
</feature>
<gene>
    <name evidence="3" type="ORF">TGEB3V08_LOCUS1552</name>
</gene>
<feature type="compositionally biased region" description="Basic residues" evidence="1">
    <location>
        <begin position="369"/>
        <end position="381"/>
    </location>
</feature>
<feature type="region of interest" description="Disordered" evidence="1">
    <location>
        <begin position="1396"/>
        <end position="1430"/>
    </location>
</feature>
<reference evidence="3" key="1">
    <citation type="submission" date="2020-11" db="EMBL/GenBank/DDBJ databases">
        <authorList>
            <person name="Tran Van P."/>
        </authorList>
    </citation>
    <scope>NUCLEOTIDE SEQUENCE</scope>
</reference>
<organism evidence="3">
    <name type="scientific">Timema genevievae</name>
    <name type="common">Walking stick</name>
    <dbReference type="NCBI Taxonomy" id="629358"/>
    <lineage>
        <taxon>Eukaryota</taxon>
        <taxon>Metazoa</taxon>
        <taxon>Ecdysozoa</taxon>
        <taxon>Arthropoda</taxon>
        <taxon>Hexapoda</taxon>
        <taxon>Insecta</taxon>
        <taxon>Pterygota</taxon>
        <taxon>Neoptera</taxon>
        <taxon>Polyneoptera</taxon>
        <taxon>Phasmatodea</taxon>
        <taxon>Timematodea</taxon>
        <taxon>Timematoidea</taxon>
        <taxon>Timematidae</taxon>
        <taxon>Timema</taxon>
    </lineage>
</organism>
<feature type="compositionally biased region" description="Basic residues" evidence="1">
    <location>
        <begin position="505"/>
        <end position="514"/>
    </location>
</feature>
<evidence type="ECO:0000313" key="3">
    <source>
        <dbReference type="EMBL" id="CAD7587344.1"/>
    </source>
</evidence>
<feature type="region of interest" description="Disordered" evidence="1">
    <location>
        <begin position="788"/>
        <end position="808"/>
    </location>
</feature>
<feature type="compositionally biased region" description="Basic residues" evidence="1">
    <location>
        <begin position="425"/>
        <end position="441"/>
    </location>
</feature>
<keyword evidence="2" id="KW-0812">Transmembrane</keyword>
<proteinExistence type="predicted"/>
<accession>A0A7R9JQE5</accession>
<sequence>MTGVSLVPHSFLRGSECVKVSTREGKKEGGSPPTTTPSRDIQQPRDAKTGQLPTNGPHDVLVICAYRGDGEWKTNLSTPARDSNPELLVVSSLVYHDSDALDHTATEAVHLTFTGPTSSATKSTALPGQQKVIQRSSTSFVVGQVILTCSLTLSERFQCLPTIRTFPLKSSIIITASCYLFRRQSLLVWGDTDMRLISTGAGTSYVTTLVKHDIALCKGIHEDEEIGVKIPVECIEGASQSGFQLSYHANAEDRMVTRLCVTLVIVVVLVTTMARGTEPEPSSADTSLAQLRPDDRVDKTKEYCPVKFVSDKKVRIQILAVYTQMYFPEIVFYYFSTQIQVWELQPEEGGGEENEPIYEEEPVTLPQGKRPRRRRRKRLHARPLPQDVHPSLNYEDSTVLPPLRPKRPRVNDEDRQFSDEDRPYRTRPRRRRVKPRRRLLPHRLAEVSGSDHGTEYPALDEGRRHNQHWDEGNWRPEPPIEEVNEGGRRHRLRDPPLSQDDYSPRRPRGKKRKPQFLVEESGVTEDTPEAQHVPFEHFPNPPLPVQREHVYPHKLDDQFHDNRPLSDQETPTHPKHYKNQFQDDSTQHQIQVNRQLPEVPKHYNIHYAEEFTIPDRYNPPHSNNFNDEFETAVLHPKPSDGNIQIPVQDSVQFPKHHTQFGEDIQTPDNITPLYPKQFNDQFHETYNSKVENIYPLQKGKSHVSPQELITIISPIDIKPFAEVESQTHIGLRSEKIHTTEDQNLKNEPNRTFVASHVDESHKPGSLLIEEKTNTANNRLKFNPTMNTIPQGSSDQSLTTELNQQDVTTTTERINNFKPSKPRRLRLPPKTFSTEIPTSAETIISEYSNTSINAILDEHTPIPEKTQNLFSLHNIDIKKNHPRTKSITESTKSTQDDDKWENYPPPFIPQDYQHKLRKGEEKQGSSLNTVSPIKNITSTNEIAFTNDAQSIDKNNIPINQMVPKSNYSYDKEKQNELLVNKSQTLNLPSRKRPNLPLNLQESPNLDPLNNLPDVEGTGSDQSLPYVHRELSKYAPRHRIVATKNYSLSVNEKQEYPTIPSVVLLPPVKIQYKVQSIEELILKTRESLQPKLELTTINSATGDKIKVKEVEDTPMRKVIPFEAAPLVPRVENRDNSKNETGKLPDTFTVQDEIVDLLNSESGSARLARILESRNMTLSELLEHRERGSSQQHLSEIFKKTSLHANISSIENVTNLIPNIAGAITSSEGTTILKSAQDILKGLTSIENIKLANHFLLPPEREPNVSKFGNKIFNSTVERNKVRTIDSSDTENSREDIQFFPTSNLTKLFRESARRSSRMFDHSKQSPNDEEHVTIIEKPAPYPIPIWKPTILPQPFGTSLKNTTSSNNFQANNLNITQVNLDDVDSKVFFETEGKVHQVQKTSKDTKHKKSIDISSLEDKDYESPSLNENNNYDDSEYVAGEDDLIFAGFTIPLKSAIIASSAILAVTLLVFLGILLTCRWRQKQARRRYVDGIVGARARSPILGEQMCSHMMERNKKDTKRSLTPVLVSARNFYNKHSTEEQPEHRRYYLWTTIRNTLKYK</sequence>
<dbReference type="EMBL" id="OE839470">
    <property type="protein sequence ID" value="CAD7587344.1"/>
    <property type="molecule type" value="Genomic_DNA"/>
</dbReference>
<feature type="compositionally biased region" description="Basic and acidic residues" evidence="1">
    <location>
        <begin position="460"/>
        <end position="474"/>
    </location>
</feature>
<protein>
    <submittedName>
        <fullName evidence="3">Uncharacterized protein</fullName>
    </submittedName>
</protein>
<name>A0A7R9JQE5_TIMGE</name>
<feature type="compositionally biased region" description="Polar residues" evidence="1">
    <location>
        <begin position="32"/>
        <end position="41"/>
    </location>
</feature>
<feature type="compositionally biased region" description="Basic and acidic residues" evidence="1">
    <location>
        <begin position="409"/>
        <end position="424"/>
    </location>
</feature>
<feature type="region of interest" description="Disordered" evidence="1">
    <location>
        <begin position="982"/>
        <end position="1021"/>
    </location>
</feature>